<sequence length="41" mass="4555">VIGLAFGYARVLSNSLYIPMIMHALMNFLAIMGLFYAKGVF</sequence>
<feature type="domain" description="CAAX prenyl protease 2/Lysostaphin resistance protein A-like" evidence="2">
    <location>
        <begin position="1"/>
        <end position="29"/>
    </location>
</feature>
<dbReference type="GO" id="GO:0080120">
    <property type="term" value="P:CAAX-box protein maturation"/>
    <property type="evidence" value="ECO:0007669"/>
    <property type="project" value="UniProtKB-ARBA"/>
</dbReference>
<dbReference type="EMBL" id="CACVAR010000004">
    <property type="protein sequence ID" value="CAA6798443.1"/>
    <property type="molecule type" value="Genomic_DNA"/>
</dbReference>
<organism evidence="3">
    <name type="scientific">uncultured Sulfurovum sp</name>
    <dbReference type="NCBI Taxonomy" id="269237"/>
    <lineage>
        <taxon>Bacteria</taxon>
        <taxon>Pseudomonadati</taxon>
        <taxon>Campylobacterota</taxon>
        <taxon>Epsilonproteobacteria</taxon>
        <taxon>Campylobacterales</taxon>
        <taxon>Sulfurovaceae</taxon>
        <taxon>Sulfurovum</taxon>
        <taxon>environmental samples</taxon>
    </lineage>
</organism>
<keyword evidence="1" id="KW-0472">Membrane</keyword>
<accession>A0A6S6S6X3</accession>
<dbReference type="GO" id="GO:0004175">
    <property type="term" value="F:endopeptidase activity"/>
    <property type="evidence" value="ECO:0007669"/>
    <property type="project" value="UniProtKB-ARBA"/>
</dbReference>
<gene>
    <name evidence="3" type="ORF">HELGO_WM68121</name>
</gene>
<protein>
    <recommendedName>
        <fullName evidence="2">CAAX prenyl protease 2/Lysostaphin resistance protein A-like domain-containing protein</fullName>
    </recommendedName>
</protein>
<feature type="non-terminal residue" evidence="3">
    <location>
        <position position="1"/>
    </location>
</feature>
<name>A0A6S6S6X3_9BACT</name>
<reference evidence="3" key="1">
    <citation type="submission" date="2020-01" db="EMBL/GenBank/DDBJ databases">
        <authorList>
            <person name="Meier V. D."/>
            <person name="Meier V D."/>
        </authorList>
    </citation>
    <scope>NUCLEOTIDE SEQUENCE</scope>
    <source>
        <strain evidence="3">HLG_WM_MAG_03</strain>
    </source>
</reference>
<keyword evidence="1" id="KW-1133">Transmembrane helix</keyword>
<dbReference type="Pfam" id="PF02517">
    <property type="entry name" value="Rce1-like"/>
    <property type="match status" value="1"/>
</dbReference>
<proteinExistence type="predicted"/>
<keyword evidence="1" id="KW-0812">Transmembrane</keyword>
<evidence type="ECO:0000256" key="1">
    <source>
        <dbReference type="SAM" id="Phobius"/>
    </source>
</evidence>
<dbReference type="InterPro" id="IPR003675">
    <property type="entry name" value="Rce1/LyrA-like_dom"/>
</dbReference>
<evidence type="ECO:0000259" key="2">
    <source>
        <dbReference type="Pfam" id="PF02517"/>
    </source>
</evidence>
<feature type="transmembrane region" description="Helical" evidence="1">
    <location>
        <begin position="16"/>
        <end position="37"/>
    </location>
</feature>
<dbReference type="AlphaFoldDB" id="A0A6S6S6X3"/>
<evidence type="ECO:0000313" key="3">
    <source>
        <dbReference type="EMBL" id="CAA6798443.1"/>
    </source>
</evidence>